<dbReference type="FunFam" id="3.30.559.10:FF:000023">
    <property type="entry name" value="Non-ribosomal peptide synthetase"/>
    <property type="match status" value="2"/>
</dbReference>
<evidence type="ECO:0000256" key="3">
    <source>
        <dbReference type="ARBA" id="ARBA00006432"/>
    </source>
</evidence>
<keyword evidence="4" id="KW-0596">Phosphopantetheine</keyword>
<dbReference type="GO" id="GO:0017000">
    <property type="term" value="P:antibiotic biosynthetic process"/>
    <property type="evidence" value="ECO:0007669"/>
    <property type="project" value="UniProtKB-KW"/>
</dbReference>
<dbReference type="InterPro" id="IPR023213">
    <property type="entry name" value="CAT-like_dom_sf"/>
</dbReference>
<gene>
    <name evidence="11" type="ORF">PPOP_3243</name>
</gene>
<comment type="similarity">
    <text evidence="3">Belongs to the ATP-dependent AMP-binding enzyme family.</text>
</comment>
<dbReference type="InterPro" id="IPR045851">
    <property type="entry name" value="AMP-bd_C_sf"/>
</dbReference>
<dbReference type="PROSITE" id="PS50075">
    <property type="entry name" value="CARRIER"/>
    <property type="match status" value="3"/>
</dbReference>
<keyword evidence="8" id="KW-0045">Antibiotic biosynthesis</keyword>
<dbReference type="GO" id="GO:0009403">
    <property type="term" value="P:toxin biosynthetic process"/>
    <property type="evidence" value="ECO:0007669"/>
    <property type="project" value="UniProtKB-ARBA"/>
</dbReference>
<dbReference type="Gene3D" id="1.10.1200.10">
    <property type="entry name" value="ACP-like"/>
    <property type="match status" value="2"/>
</dbReference>
<keyword evidence="6" id="KW-0436">Ligase</keyword>
<dbReference type="NCBIfam" id="TIGR01733">
    <property type="entry name" value="AA-adenyl-dom"/>
    <property type="match status" value="2"/>
</dbReference>
<dbReference type="Gene3D" id="3.30.559.30">
    <property type="entry name" value="Nonribosomal peptide synthetase, condensation domain"/>
    <property type="match status" value="2"/>
</dbReference>
<dbReference type="InterPro" id="IPR013217">
    <property type="entry name" value="Methyltransf_12"/>
</dbReference>
<evidence type="ECO:0000256" key="9">
    <source>
        <dbReference type="ARBA" id="ARBA00023268"/>
    </source>
</evidence>
<dbReference type="Gene3D" id="3.40.50.1820">
    <property type="entry name" value="alpha/beta hydrolase"/>
    <property type="match status" value="1"/>
</dbReference>
<accession>M9M7S1</accession>
<feature type="domain" description="Carrier" evidence="10">
    <location>
        <begin position="8"/>
        <end position="83"/>
    </location>
</feature>
<dbReference type="CDD" id="cd12114">
    <property type="entry name" value="A_NRPS_TlmIV_like"/>
    <property type="match status" value="2"/>
</dbReference>
<dbReference type="SUPFAM" id="SSF52777">
    <property type="entry name" value="CoA-dependent acyltransferases"/>
    <property type="match status" value="4"/>
</dbReference>
<evidence type="ECO:0000256" key="7">
    <source>
        <dbReference type="ARBA" id="ARBA00022737"/>
    </source>
</evidence>
<dbReference type="PANTHER" id="PTHR45527">
    <property type="entry name" value="NONRIBOSOMAL PEPTIDE SYNTHETASE"/>
    <property type="match status" value="1"/>
</dbReference>
<dbReference type="NCBIfam" id="NF003417">
    <property type="entry name" value="PRK04813.1"/>
    <property type="match status" value="4"/>
</dbReference>
<feature type="domain" description="Carrier" evidence="10">
    <location>
        <begin position="2933"/>
        <end position="3008"/>
    </location>
</feature>
<dbReference type="FunFam" id="1.10.1200.10:FF:000005">
    <property type="entry name" value="Nonribosomal peptide synthetase 1"/>
    <property type="match status" value="1"/>
</dbReference>
<dbReference type="PROSITE" id="PS00455">
    <property type="entry name" value="AMP_BINDING"/>
    <property type="match status" value="2"/>
</dbReference>
<dbReference type="Pfam" id="PF00668">
    <property type="entry name" value="Condensation"/>
    <property type="match status" value="2"/>
</dbReference>
<dbReference type="InterPro" id="IPR042099">
    <property type="entry name" value="ANL_N_sf"/>
</dbReference>
<dbReference type="Pfam" id="PF13193">
    <property type="entry name" value="AMP-binding_C"/>
    <property type="match status" value="1"/>
</dbReference>
<dbReference type="GO" id="GO:0008610">
    <property type="term" value="P:lipid biosynthetic process"/>
    <property type="evidence" value="ECO:0007669"/>
    <property type="project" value="UniProtKB-ARBA"/>
</dbReference>
<dbReference type="InterPro" id="IPR001242">
    <property type="entry name" value="Condensation_dom"/>
</dbReference>
<feature type="domain" description="Carrier" evidence="10">
    <location>
        <begin position="1466"/>
        <end position="1541"/>
    </location>
</feature>
<dbReference type="InterPro" id="IPR006162">
    <property type="entry name" value="Ppantetheine_attach_site"/>
</dbReference>
<dbReference type="InterPro" id="IPR000873">
    <property type="entry name" value="AMP-dep_synth/lig_dom"/>
</dbReference>
<dbReference type="FunFam" id="3.40.50.12780:FF:000012">
    <property type="entry name" value="Non-ribosomal peptide synthetase"/>
    <property type="match status" value="2"/>
</dbReference>
<protein>
    <submittedName>
        <fullName evidence="11">Non-ribosomal peptide synthetase module</fullName>
    </submittedName>
</protein>
<evidence type="ECO:0000256" key="1">
    <source>
        <dbReference type="ARBA" id="ARBA00001957"/>
    </source>
</evidence>
<dbReference type="InterPro" id="IPR025110">
    <property type="entry name" value="AMP-bd_C"/>
</dbReference>
<dbReference type="SUPFAM" id="SSF47336">
    <property type="entry name" value="ACP-like"/>
    <property type="match status" value="3"/>
</dbReference>
<dbReference type="Pfam" id="PF00550">
    <property type="entry name" value="PP-binding"/>
    <property type="match status" value="3"/>
</dbReference>
<dbReference type="PROSITE" id="PS00012">
    <property type="entry name" value="PHOSPHOPANTETHEINE"/>
    <property type="match status" value="1"/>
</dbReference>
<evidence type="ECO:0000256" key="2">
    <source>
        <dbReference type="ARBA" id="ARBA00004924"/>
    </source>
</evidence>
<dbReference type="InterPro" id="IPR010071">
    <property type="entry name" value="AA_adenyl_dom"/>
</dbReference>
<dbReference type="SMART" id="SM00823">
    <property type="entry name" value="PKS_PP"/>
    <property type="match status" value="3"/>
</dbReference>
<evidence type="ECO:0000313" key="12">
    <source>
        <dbReference type="Proteomes" id="UP000029453"/>
    </source>
</evidence>
<dbReference type="InterPro" id="IPR020845">
    <property type="entry name" value="AMP-binding_CS"/>
</dbReference>
<dbReference type="Gene3D" id="3.40.50.150">
    <property type="entry name" value="Vaccinia Virus protein VP39"/>
    <property type="match status" value="2"/>
</dbReference>
<dbReference type="Gene3D" id="3.40.50.12780">
    <property type="entry name" value="N-terminal domain of ligase-like"/>
    <property type="match status" value="1"/>
</dbReference>
<dbReference type="InterPro" id="IPR029058">
    <property type="entry name" value="AB_hydrolase_fold"/>
</dbReference>
<dbReference type="SUPFAM" id="SSF53335">
    <property type="entry name" value="S-adenosyl-L-methionine-dependent methyltransferases"/>
    <property type="match status" value="2"/>
</dbReference>
<dbReference type="Pfam" id="PF08242">
    <property type="entry name" value="Methyltransf_12"/>
    <property type="match status" value="2"/>
</dbReference>
<evidence type="ECO:0000256" key="8">
    <source>
        <dbReference type="ARBA" id="ARBA00023194"/>
    </source>
</evidence>
<evidence type="ECO:0000256" key="6">
    <source>
        <dbReference type="ARBA" id="ARBA00022598"/>
    </source>
</evidence>
<dbReference type="InterPro" id="IPR036736">
    <property type="entry name" value="ACP-like_sf"/>
</dbReference>
<dbReference type="GO" id="GO:0031177">
    <property type="term" value="F:phosphopantetheine binding"/>
    <property type="evidence" value="ECO:0007669"/>
    <property type="project" value="InterPro"/>
</dbReference>
<sequence>MMNQSLLHISAISLEQLRMQIKRMLPTPVEFDDDQNLIELGMDSLQMMRLVNHWRRAGSTITFAELIAAPRLSDWWPLLQQSNHEVPPAKKRVKAAEVREPENGPFPLTDVQYAYWIGRRDDQPLGGVGCHAYLELDGQGVDPQRLESAWEQLLAHHAMLRARFLADGRQEVLDDPVINTLAVHDWRYCPEDELARELTRIRDRLSHRRLDVEKGEVAGIELSLLPGGRTRLHFDIDLLVADVQSVSIMLRDLAAAYACGSKPAAPGDWSFAEYLRREASRRAEEQERAAKYWSERLPTLPAAPDLPLQVRPATVTSPVFTRRSYVVHQADWELLQQRAAACQVTPAMVLLTAYAEVLDRWSANSQFLINVPLFDRQTGEAGIDDVVADFTNLLLLAVDCGSRQSFVERVRSVQAQFHQDVAHAAYSGVQLQRDLARVRQGERDIAPVVFACNLGTPLIGDECRRALGELVYMISQTPQVWLDFQIYEQEGGLLLAWDAVDSLFPDGMIEQMLAAYAELIEWLAEDHNDWQASPDVLWAGKPPRQEHRVEELLPQQTQCLHASFFELAAANPGQPALIDSRSHTFCSYGELSDYALRVAAVLIEKGVREGEPVAVTLPRGMEQIAAVLGIMAAGACYVPIGVDQPAARRDRIHQQAGIRYVLTDHELVDAVEWPAAAIVQSIAAAENAIPLTEPVYLSPERLAYVIFTSGSTGEPKGVEISHSGAWNTVSDINRRYQVGPTDRMLAVSSLDFDLSVYDIFGLLSVGGSLVLLSEETRRDAADWLVLLNKYQVTIWNSVPVLLDMLLVAAESGRQTLSSLRLVMLSGDWIGLELPPRLNKVAEHSRLVALGGATEASIWSNCFDISLPLPAHWTSIPYGRPLSGQTYRIVDDKGRDCPYWVAGELWIGGAGVAQGYRGDSRLSAERFVEWNESRWYRTGDQGRYWPDGNIEFLGRKDFQVKIRGHRIELGEIETALKRHPGVRDAVVVAAGDPRGTRQLVGYVVPDSENDSSLFEIDSADPEKVNTFWNVLVDTGRKQSREGLPQKLAPEQFPEFWDFIERVSGCQMGLALRKMGVFLQPEEKHTLESLLHHGGIQPRYRELVRQWLDTLVGEGVLMKDETGAWISTRRLPTDLSATGPENKAFSGWDTYSPRLLRYLRQIGQFDARLLKGDVDPLELFFSSDHALSPDTLMRSLPGFDYRHGIARRLLEVTVQARSGLQPLRILEIGVRSSDLSNFMLSELTPDEVVYTCTDPSAYFLNLADNKGNPSSFIEYRLLDIDQQPQVQGFHAHSYDIVIAADSLHRARNIGTALAHVQSLLAPGGLLLLLEMTRNSRLQQVSTGYLEDGFTRFEDERTETHLPLLSAERWLQLLKSETFAEAAAFPEQDDPASIYGQHVIAARAPDRVTHFKPATLADDLRGNLPEYMVPSLILPVDKLPLTANGKVDRQALPVPAHQKSATGKKNDTAPRTPIERELAAMWSRLLHVEPIGITDNFFALGGDSLLAIKLGAMARDKFEVELSLGTVFERPTIAQLAERVQALTQEKERSSDLMIRLPDIVPAPEERSLPFPLTDIQQAYWVGRSGVYALGNVSTHCYFELEGTDLDVERINRAWQRLIDHHDMMRAVILPDGQRQQILEQVPPHRMAVADLRGVDSEAAAAELHRVREDMSHQVLSIGEWPLFEVRASLFGEKQVRLHISFDNLLFDGWSMFHLLCEWNRLYHDPDARLNSLDLSFRDYVLALERLKESDLYERDREYWMHRLSDLPPAPELPLVQHPESLARQRFIRVDSRLDRDTWRQLKQRTAEAGLTPSGILLAAYAETLAVWSRRPRFTINLTQFNRLPLHPEVQELVGDFTSLTLLAVDHASGATFLERARNVQQQLWRDLDHPCVGGVQVQRELAKKTGAYHGGAMPVVFTSALGVDELGGSGGKWLGKLVYNITQTPQVWLDHQVVEEDGQLLLIWDAVEGLFPPGLLDDMFAAYCHLLRRLADEEPTWRIEQPNLVAVPRLERRIEANRTDTPVSPDTLDGLFARQAVMQPDHPAVICSGRTLTYEELRLRSDAVGELLRAKGAQPHSLVAVIMEKGWEQMVGVIGILKSGAAYLPIDPSHPEERRFQLLRDGNVGVVLTQSWLDEQLGWPEGMERLHIDQIAPREGDIGRPNGSGNPDDLAYVIYTSGSTGVPKGVMISHRGAVNTILDMNKRFSVGPEDRVLALSNLNFDLSVYDMFGMLAAGATVVMPEAERTRDPACWLAWMSREHITVWNTVPALMQMLLEYVSGSGEPLPPSLRLVLLSGDWIPLDLPDHIKAYGNGVQVIGLGGATEASIWSNLYPIMDVDPDWRSIPYGRPLTNQRYYVLNEWMGDCPVWVPGLLYIGGIGLAAGYWNDEVNTNERFVRHPRTGERLYRTGDVGRYWPNGNLEFLGREDLQVKIRGHRIELGEIEATLKRHDGVKDAAVGVIGEASGNRQLVGYVVPSDAAGSDWFDIERADAASCAARWQAISASGQRQASQLLDAVDVEAISAFTDYTDRLSFAVICNTLHSLGMFAREGEGIAIDERMRRYQLHPRYRALIGHWLDVLVEEGLLHKNEDGLLLNRYPLHAVQPDLIDGECHRFPGIADQARALYECFRRGQASMIGLLRGEIDPLELYLAEASFLTPEALSRFNLAREYYVHLAREMFQTIVNAYPLDKELRVLEIGTRAGGLADTLAPLCAGRGRYIYADESSFFTDQARKQQGQSAPIEYRLFDMNKKPLPQGYKPHEFDVIVADNTLHRARNVDTTLEHLKEMLAPGGYIIFMEATNNNRLMLTTVGFFEDGFSHFEDERQESCLPLLAAEAWRKVLMEKGFAKVMVLPENGRAADVFGQRLIVAQAPEEVGRFKLAKLSDALRRKLPDYMVPTTYVLQEELPLSANGKVDRQALAALAKAGERPADKTPVAPATELQAQIACVWEEVLGCQQVGIDDDFYELGGDSLRAIQCIQLLKDRYRIDLSLQNLFEAPNIGILARLIETKAIASDQAAEYEEGAI</sequence>
<dbReference type="GO" id="GO:0005737">
    <property type="term" value="C:cytoplasm"/>
    <property type="evidence" value="ECO:0007669"/>
    <property type="project" value="TreeGrafter"/>
</dbReference>
<keyword evidence="12" id="KW-1185">Reference proteome</keyword>
<evidence type="ECO:0000313" key="11">
    <source>
        <dbReference type="EMBL" id="GAC43843.1"/>
    </source>
</evidence>
<dbReference type="CDD" id="cd19535">
    <property type="entry name" value="Cyc_NRPS"/>
    <property type="match status" value="2"/>
</dbReference>
<dbReference type="SUPFAM" id="SSF56801">
    <property type="entry name" value="Acetyl-CoA synthetase-like"/>
    <property type="match status" value="2"/>
</dbReference>
<dbReference type="CDD" id="cd02440">
    <property type="entry name" value="AdoMet_MTases"/>
    <property type="match status" value="1"/>
</dbReference>
<dbReference type="FunFam" id="3.30.559.30:FF:000006">
    <property type="entry name" value="Yersiniabactin polyketide/non-ribosomal peptide synthetase"/>
    <property type="match status" value="2"/>
</dbReference>
<evidence type="ECO:0000259" key="10">
    <source>
        <dbReference type="PROSITE" id="PS50075"/>
    </source>
</evidence>
<keyword evidence="5" id="KW-0597">Phosphoprotein</keyword>
<reference evidence="11 12" key="1">
    <citation type="submission" date="2012-10" db="EMBL/GenBank/DDBJ databases">
        <title>Draft Genome Sequence of Paenibacillus popilliae ATCC 14706T.</title>
        <authorList>
            <person name="Iiyama K."/>
            <person name="Mori K."/>
            <person name="Mon H."/>
            <person name="Chieda Y."/>
            <person name="Lee J.M."/>
            <person name="Kusakabe T."/>
            <person name="Tashiro K."/>
            <person name="Asano S."/>
            <person name="Yasunaga-Aoki C."/>
            <person name="Shimizu S."/>
        </authorList>
    </citation>
    <scope>NUCLEOTIDE SEQUENCE [LARGE SCALE GENOMIC DNA]</scope>
    <source>
        <strain evidence="11 12">ATCC 14706</strain>
    </source>
</reference>
<comment type="caution">
    <text evidence="11">The sequence shown here is derived from an EMBL/GenBank/DDBJ whole genome shotgun (WGS) entry which is preliminary data.</text>
</comment>
<dbReference type="Pfam" id="PF00501">
    <property type="entry name" value="AMP-binding"/>
    <property type="match status" value="2"/>
</dbReference>
<keyword evidence="9" id="KW-0511">Multifunctional enzyme</keyword>
<dbReference type="PANTHER" id="PTHR45527:SF10">
    <property type="entry name" value="PYOCHELIN SYNTHASE PCHF"/>
    <property type="match status" value="1"/>
</dbReference>
<evidence type="ECO:0000256" key="4">
    <source>
        <dbReference type="ARBA" id="ARBA00022450"/>
    </source>
</evidence>
<keyword evidence="7" id="KW-0677">Repeat</keyword>
<dbReference type="Gene3D" id="3.40.50.980">
    <property type="match status" value="2"/>
</dbReference>
<comment type="cofactor">
    <cofactor evidence="1">
        <name>pantetheine 4'-phosphate</name>
        <dbReference type="ChEBI" id="CHEBI:47942"/>
    </cofactor>
</comment>
<dbReference type="InterPro" id="IPR029063">
    <property type="entry name" value="SAM-dependent_MTases_sf"/>
</dbReference>
<dbReference type="Gene3D" id="2.30.38.10">
    <property type="entry name" value="Luciferase, Domain 3"/>
    <property type="match status" value="1"/>
</dbReference>
<dbReference type="InterPro" id="IPR057737">
    <property type="entry name" value="Condensation_MtbB-like"/>
</dbReference>
<dbReference type="GO" id="GO:0043041">
    <property type="term" value="P:amino acid activation for nonribosomal peptide biosynthetic process"/>
    <property type="evidence" value="ECO:0007669"/>
    <property type="project" value="TreeGrafter"/>
</dbReference>
<comment type="pathway">
    <text evidence="2">Siderophore biosynthesis.</text>
</comment>
<dbReference type="EMBL" id="BALG01000256">
    <property type="protein sequence ID" value="GAC43843.1"/>
    <property type="molecule type" value="Genomic_DNA"/>
</dbReference>
<name>M9M7S1_PAEPP</name>
<dbReference type="InterPro" id="IPR009081">
    <property type="entry name" value="PP-bd_ACP"/>
</dbReference>
<organism evidence="11 12">
    <name type="scientific">Paenibacillus popilliae ATCC 14706</name>
    <dbReference type="NCBI Taxonomy" id="1212764"/>
    <lineage>
        <taxon>Bacteria</taxon>
        <taxon>Bacillati</taxon>
        <taxon>Bacillota</taxon>
        <taxon>Bacilli</taxon>
        <taxon>Bacillales</taxon>
        <taxon>Paenibacillaceae</taxon>
        <taxon>Paenibacillus</taxon>
    </lineage>
</organism>
<dbReference type="Gene3D" id="3.30.559.10">
    <property type="entry name" value="Chloramphenicol acetyltransferase-like domain"/>
    <property type="match status" value="2"/>
</dbReference>
<dbReference type="InterPro" id="IPR020806">
    <property type="entry name" value="PKS_PP-bd"/>
</dbReference>
<evidence type="ECO:0000256" key="5">
    <source>
        <dbReference type="ARBA" id="ARBA00022553"/>
    </source>
</evidence>
<dbReference type="Gene3D" id="3.30.300.30">
    <property type="match status" value="2"/>
</dbReference>
<dbReference type="GO" id="GO:0016874">
    <property type="term" value="F:ligase activity"/>
    <property type="evidence" value="ECO:0007669"/>
    <property type="project" value="UniProtKB-KW"/>
</dbReference>
<proteinExistence type="inferred from homology"/>
<dbReference type="Proteomes" id="UP000029453">
    <property type="component" value="Unassembled WGS sequence"/>
</dbReference>
<dbReference type="FunFam" id="3.40.50.980:FF:000001">
    <property type="entry name" value="Non-ribosomal peptide synthetase"/>
    <property type="match status" value="1"/>
</dbReference>